<dbReference type="Pfam" id="PF08179">
    <property type="entry name" value="SspP"/>
    <property type="match status" value="1"/>
</dbReference>
<feature type="region of interest" description="Disordered" evidence="2">
    <location>
        <begin position="1"/>
        <end position="54"/>
    </location>
</feature>
<evidence type="ECO:0000256" key="2">
    <source>
        <dbReference type="SAM" id="MobiDB-lite"/>
    </source>
</evidence>
<protein>
    <submittedName>
        <fullName evidence="3">Small acid-soluble spore protein P</fullName>
    </submittedName>
</protein>
<dbReference type="Proteomes" id="UP001649230">
    <property type="component" value="Chromosome"/>
</dbReference>
<dbReference type="EMBL" id="CP090978">
    <property type="protein sequence ID" value="UJF33297.1"/>
    <property type="molecule type" value="Genomic_DNA"/>
</dbReference>
<evidence type="ECO:0000256" key="1">
    <source>
        <dbReference type="ARBA" id="ARBA00022969"/>
    </source>
</evidence>
<organism evidence="3 4">
    <name type="scientific">Paenibacillus hexagrammi</name>
    <dbReference type="NCBI Taxonomy" id="2908839"/>
    <lineage>
        <taxon>Bacteria</taxon>
        <taxon>Bacillati</taxon>
        <taxon>Bacillota</taxon>
        <taxon>Bacilli</taxon>
        <taxon>Bacillales</taxon>
        <taxon>Paenibacillaceae</taxon>
        <taxon>Paenibacillus</taxon>
    </lineage>
</organism>
<keyword evidence="4" id="KW-1185">Reference proteome</keyword>
<evidence type="ECO:0000313" key="3">
    <source>
        <dbReference type="EMBL" id="UJF33297.1"/>
    </source>
</evidence>
<accession>A0ABY3SJZ6</accession>
<proteinExistence type="predicted"/>
<name>A0ABY3SJZ6_9BACL</name>
<sequence length="54" mass="6057">MTKPEAYSVQDAVTNHNSEKDHENNLQDPLSGSKKVKNRNHSRANQQSKGSGHR</sequence>
<keyword evidence="1" id="KW-0749">Sporulation</keyword>
<reference evidence="3 4" key="1">
    <citation type="journal article" date="2024" name="Int. J. Syst. Evol. Microbiol.">
        <title>Paenibacillus hexagrammi sp. nov., a novel bacterium isolated from the gut content of Hexagrammos agrammus.</title>
        <authorList>
            <person name="Jung H.K."/>
            <person name="Kim D.G."/>
            <person name="Zin H."/>
            <person name="Park J."/>
            <person name="Jung H."/>
            <person name="Kim Y.O."/>
            <person name="Kong H.J."/>
            <person name="Kim J.W."/>
            <person name="Kim Y.S."/>
        </authorList>
    </citation>
    <scope>NUCLEOTIDE SEQUENCE [LARGE SCALE GENOMIC DNA]</scope>
    <source>
        <strain evidence="3 4">YPD9-1</strain>
    </source>
</reference>
<feature type="compositionally biased region" description="Polar residues" evidence="2">
    <location>
        <begin position="43"/>
        <end position="54"/>
    </location>
</feature>
<gene>
    <name evidence="3" type="ORF">L0M14_27865</name>
</gene>
<evidence type="ECO:0000313" key="4">
    <source>
        <dbReference type="Proteomes" id="UP001649230"/>
    </source>
</evidence>
<dbReference type="RefSeq" id="WP_235119639.1">
    <property type="nucleotide sequence ID" value="NZ_CP090978.1"/>
</dbReference>
<dbReference type="InterPro" id="IPR012614">
    <property type="entry name" value="SASP_SspP"/>
</dbReference>